<evidence type="ECO:0000313" key="2">
    <source>
        <dbReference type="Proteomes" id="UP000182126"/>
    </source>
</evidence>
<dbReference type="GeneID" id="36298371"/>
<dbReference type="EMBL" id="LT629770">
    <property type="protein sequence ID" value="SDS61002.1"/>
    <property type="molecule type" value="Genomic_DNA"/>
</dbReference>
<proteinExistence type="predicted"/>
<name>A0A1H1TLE8_9MICO</name>
<gene>
    <name evidence="1" type="ORF">SAMN04489809_2241</name>
</gene>
<sequence length="277" mass="29510">MGARIFVDEPLGVDRLRFSVVSQRRQNLVATLTLWSIFTLSLVAILTSCSPEETTPSTASFARTSATIVQPTNATYPINLIFVAAPDDAIWTDLTGIVLSDELSIPPGDFTVIRGDGTNGVILGNVTFTVDVAAAGLSFRTVGLVFAGSSTVTQVPVGSWSLRGAPADEFASKDASADVVGMPRCTMADFPVPEAVASVQRFDPGSPDVRPDEVSLDTRSHSVTAELACEGDFDFRIMSPSIDYTDDSGKARTTRLAPVSIGFQDVTDADLQRIRSR</sequence>
<dbReference type="Proteomes" id="UP000182126">
    <property type="component" value="Chromosome I"/>
</dbReference>
<accession>A0A1H1TLE8</accession>
<organism evidence="1 2">
    <name type="scientific">Microbacterium paraoxydans</name>
    <dbReference type="NCBI Taxonomy" id="199592"/>
    <lineage>
        <taxon>Bacteria</taxon>
        <taxon>Bacillati</taxon>
        <taxon>Actinomycetota</taxon>
        <taxon>Actinomycetes</taxon>
        <taxon>Micrococcales</taxon>
        <taxon>Microbacteriaceae</taxon>
        <taxon>Microbacterium</taxon>
    </lineage>
</organism>
<dbReference type="RefSeq" id="WP_060921303.1">
    <property type="nucleotide sequence ID" value="NZ_LT629770.1"/>
</dbReference>
<reference evidence="1 2" key="1">
    <citation type="submission" date="2016-10" db="EMBL/GenBank/DDBJ databases">
        <authorList>
            <person name="de Groot N.N."/>
        </authorList>
    </citation>
    <scope>NUCLEOTIDE SEQUENCE [LARGE SCALE GENOMIC DNA]</scope>
    <source>
        <strain evidence="1 2">DSM 15019</strain>
    </source>
</reference>
<dbReference type="AlphaFoldDB" id="A0A1H1TLE8"/>
<protein>
    <submittedName>
        <fullName evidence="1">Uncharacterized protein</fullName>
    </submittedName>
</protein>
<evidence type="ECO:0000313" key="1">
    <source>
        <dbReference type="EMBL" id="SDS61002.1"/>
    </source>
</evidence>